<evidence type="ECO:0000256" key="1">
    <source>
        <dbReference type="ARBA" id="ARBA00004651"/>
    </source>
</evidence>
<sequence length="162" mass="17885">MRRVLPFPWVSAALLLLWLLLQGSLGPGSLLLGGALALVGGWLLAVLDPPRTRLRRPLAALRLAWVVLVEVFRSNNAVARLILAPTTRGRSSGFVRIPLDMRNPAGLAALACILTATPGTVWAEYDSARGIMLLHVLDLIDEAEWVRIIKDRYEARLMEIFE</sequence>
<keyword evidence="5" id="KW-1133">Transmembrane helix</keyword>
<keyword evidence="3" id="KW-1003">Cell membrane</keyword>
<dbReference type="Pfam" id="PF01899">
    <property type="entry name" value="MNHE"/>
    <property type="match status" value="1"/>
</dbReference>
<evidence type="ECO:0000256" key="5">
    <source>
        <dbReference type="ARBA" id="ARBA00022989"/>
    </source>
</evidence>
<dbReference type="InterPro" id="IPR002758">
    <property type="entry name" value="Cation_antiport_E"/>
</dbReference>
<dbReference type="RefSeq" id="WP_184386626.1">
    <property type="nucleotide sequence ID" value="NZ_JACIDJ010000010.1"/>
</dbReference>
<evidence type="ECO:0000256" key="2">
    <source>
        <dbReference type="ARBA" id="ARBA00006228"/>
    </source>
</evidence>
<dbReference type="EMBL" id="JACIDJ010000010">
    <property type="protein sequence ID" value="MBB3900395.1"/>
    <property type="molecule type" value="Genomic_DNA"/>
</dbReference>
<keyword evidence="4" id="KW-0812">Transmembrane</keyword>
<evidence type="ECO:0000313" key="7">
    <source>
        <dbReference type="EMBL" id="MBB3900395.1"/>
    </source>
</evidence>
<organism evidence="7 8">
    <name type="scientific">Roseococcus suduntuyensis</name>
    <dbReference type="NCBI Taxonomy" id="455361"/>
    <lineage>
        <taxon>Bacteria</taxon>
        <taxon>Pseudomonadati</taxon>
        <taxon>Pseudomonadota</taxon>
        <taxon>Alphaproteobacteria</taxon>
        <taxon>Acetobacterales</taxon>
        <taxon>Roseomonadaceae</taxon>
        <taxon>Roseococcus</taxon>
    </lineage>
</organism>
<comment type="caution">
    <text evidence="7">The sequence shown here is derived from an EMBL/GenBank/DDBJ whole genome shotgun (WGS) entry which is preliminary data.</text>
</comment>
<accession>A0A840AK49</accession>
<dbReference type="AlphaFoldDB" id="A0A840AK49"/>
<name>A0A840AK49_9PROT</name>
<protein>
    <submittedName>
        <fullName evidence="7">Multicomponent K+:H+ antiporter subunit E</fullName>
    </submittedName>
</protein>
<keyword evidence="6" id="KW-0472">Membrane</keyword>
<evidence type="ECO:0000256" key="6">
    <source>
        <dbReference type="ARBA" id="ARBA00023136"/>
    </source>
</evidence>
<dbReference type="PANTHER" id="PTHR34584">
    <property type="entry name" value="NA(+)/H(+) ANTIPORTER SUBUNIT E1"/>
    <property type="match status" value="1"/>
</dbReference>
<dbReference type="PIRSF" id="PIRSF019239">
    <property type="entry name" value="MrpE"/>
    <property type="match status" value="1"/>
</dbReference>
<reference evidence="7 8" key="1">
    <citation type="submission" date="2020-08" db="EMBL/GenBank/DDBJ databases">
        <title>Genomic Encyclopedia of Type Strains, Phase IV (KMG-IV): sequencing the most valuable type-strain genomes for metagenomic binning, comparative biology and taxonomic classification.</title>
        <authorList>
            <person name="Goeker M."/>
        </authorList>
    </citation>
    <scope>NUCLEOTIDE SEQUENCE [LARGE SCALE GENOMIC DNA]</scope>
    <source>
        <strain evidence="7 8">DSM 19979</strain>
    </source>
</reference>
<evidence type="ECO:0000256" key="3">
    <source>
        <dbReference type="ARBA" id="ARBA00022475"/>
    </source>
</evidence>
<evidence type="ECO:0000256" key="4">
    <source>
        <dbReference type="ARBA" id="ARBA00022692"/>
    </source>
</evidence>
<dbReference type="PANTHER" id="PTHR34584:SF1">
    <property type="entry name" value="NA(+)_H(+) ANTIPORTER SUBUNIT E1"/>
    <property type="match status" value="1"/>
</dbReference>
<evidence type="ECO:0000313" key="8">
    <source>
        <dbReference type="Proteomes" id="UP000553193"/>
    </source>
</evidence>
<dbReference type="GO" id="GO:0005886">
    <property type="term" value="C:plasma membrane"/>
    <property type="evidence" value="ECO:0007669"/>
    <property type="project" value="UniProtKB-SubCell"/>
</dbReference>
<dbReference type="NCBIfam" id="NF006520">
    <property type="entry name" value="PRK08965.1-4"/>
    <property type="match status" value="1"/>
</dbReference>
<comment type="subcellular location">
    <subcellularLocation>
        <location evidence="1">Cell membrane</location>
        <topology evidence="1">Multi-pass membrane protein</topology>
    </subcellularLocation>
</comment>
<dbReference type="Proteomes" id="UP000553193">
    <property type="component" value="Unassembled WGS sequence"/>
</dbReference>
<dbReference type="GO" id="GO:0008324">
    <property type="term" value="F:monoatomic cation transmembrane transporter activity"/>
    <property type="evidence" value="ECO:0007669"/>
    <property type="project" value="InterPro"/>
</dbReference>
<keyword evidence="8" id="KW-1185">Reference proteome</keyword>
<gene>
    <name evidence="7" type="ORF">GGQ83_003871</name>
</gene>
<comment type="similarity">
    <text evidence="2">Belongs to the CPA3 antiporters (TC 2.A.63) subunit E family.</text>
</comment>
<proteinExistence type="inferred from homology"/>